<dbReference type="InterPro" id="IPR002669">
    <property type="entry name" value="UreD"/>
</dbReference>
<reference evidence="5 6" key="1">
    <citation type="submission" date="2016-10" db="EMBL/GenBank/DDBJ databases">
        <authorList>
            <person name="de Groot N.N."/>
        </authorList>
    </citation>
    <scope>NUCLEOTIDE SEQUENCE [LARGE SCALE GENOMIC DNA]</scope>
    <source>
        <strain evidence="5 6">DSM 22012</strain>
    </source>
</reference>
<dbReference type="PANTHER" id="PTHR33643">
    <property type="entry name" value="UREASE ACCESSORY PROTEIN D"/>
    <property type="match status" value="1"/>
</dbReference>
<organism evidence="5 6">
    <name type="scientific">Marinobacterium lutimaris</name>
    <dbReference type="NCBI Taxonomy" id="568106"/>
    <lineage>
        <taxon>Bacteria</taxon>
        <taxon>Pseudomonadati</taxon>
        <taxon>Pseudomonadota</taxon>
        <taxon>Gammaproteobacteria</taxon>
        <taxon>Oceanospirillales</taxon>
        <taxon>Oceanospirillaceae</taxon>
        <taxon>Marinobacterium</taxon>
    </lineage>
</organism>
<keyword evidence="4" id="KW-0963">Cytoplasm</keyword>
<comment type="subcellular location">
    <subcellularLocation>
        <location evidence="4">Cytoplasm</location>
    </subcellularLocation>
</comment>
<evidence type="ECO:0000256" key="2">
    <source>
        <dbReference type="ARBA" id="ARBA00022988"/>
    </source>
</evidence>
<comment type="similarity">
    <text evidence="1 4">Belongs to the UreD family.</text>
</comment>
<dbReference type="EMBL" id="FNVQ01000001">
    <property type="protein sequence ID" value="SEF82074.1"/>
    <property type="molecule type" value="Genomic_DNA"/>
</dbReference>
<dbReference type="PANTHER" id="PTHR33643:SF1">
    <property type="entry name" value="UREASE ACCESSORY PROTEIN D"/>
    <property type="match status" value="1"/>
</dbReference>
<evidence type="ECO:0000313" key="5">
    <source>
        <dbReference type="EMBL" id="SEF82074.1"/>
    </source>
</evidence>
<name>A0A1H5V4C0_9GAMM</name>
<dbReference type="GO" id="GO:0016151">
    <property type="term" value="F:nickel cation binding"/>
    <property type="evidence" value="ECO:0007669"/>
    <property type="project" value="UniProtKB-UniRule"/>
</dbReference>
<gene>
    <name evidence="4" type="primary">ureD</name>
    <name evidence="5" type="ORF">SAMN05444390_101613</name>
</gene>
<evidence type="ECO:0000256" key="3">
    <source>
        <dbReference type="ARBA" id="ARBA00023186"/>
    </source>
</evidence>
<comment type="subunit">
    <text evidence="4">UreD, UreF and UreG form a complex that acts as a GTP-hydrolysis-dependent molecular chaperone, activating the urease apoprotein by helping to assemble the nickel containing metallocenter of UreC. The UreE protein probably delivers the nickel.</text>
</comment>
<dbReference type="RefSeq" id="WP_200826654.1">
    <property type="nucleotide sequence ID" value="NZ_FNVQ01000001.1"/>
</dbReference>
<evidence type="ECO:0000313" key="6">
    <source>
        <dbReference type="Proteomes" id="UP000236745"/>
    </source>
</evidence>
<keyword evidence="2 4" id="KW-0996">Nickel insertion</keyword>
<dbReference type="Pfam" id="PF01774">
    <property type="entry name" value="UreD"/>
    <property type="match status" value="1"/>
</dbReference>
<accession>A0A1H5V4C0</accession>
<comment type="function">
    <text evidence="4">Required for maturation of urease via the functional incorporation of the urease nickel metallocenter.</text>
</comment>
<sequence>MNMAVTAQGWEALLKLRFALRGEKTKIVERERKGPLAVQRPFYPEGDTVCHTYLLHPPGGVVGSDTLDIAVHVEPGAKALITTPGATKFYRSGGRLATQIQRLSVEKGGLLEWMPQENIFFPDAQARVETHIDLQPGASFIGWDIQCLGRPVINEAFTEGRLDATTRLSVDGELVLIDQVRTEGMALVEASAGMRGYPMQATMLIVPGQDNPDFERLLELTREAMEGLSDLPLEAGATRVDQAIVVRLLGPGTEPMLKLMTAVWRAVRPEVAGRQAEPPRIWAT</sequence>
<keyword evidence="3 4" id="KW-0143">Chaperone</keyword>
<dbReference type="AlphaFoldDB" id="A0A1H5V4C0"/>
<evidence type="ECO:0000256" key="1">
    <source>
        <dbReference type="ARBA" id="ARBA00007177"/>
    </source>
</evidence>
<dbReference type="HAMAP" id="MF_01384">
    <property type="entry name" value="UreD"/>
    <property type="match status" value="1"/>
</dbReference>
<dbReference type="Proteomes" id="UP000236745">
    <property type="component" value="Unassembled WGS sequence"/>
</dbReference>
<protein>
    <recommendedName>
        <fullName evidence="4">Urease accessory protein UreD</fullName>
    </recommendedName>
</protein>
<proteinExistence type="inferred from homology"/>
<evidence type="ECO:0000256" key="4">
    <source>
        <dbReference type="HAMAP-Rule" id="MF_01384"/>
    </source>
</evidence>
<keyword evidence="6" id="KW-1185">Reference proteome</keyword>
<dbReference type="GO" id="GO:0005737">
    <property type="term" value="C:cytoplasm"/>
    <property type="evidence" value="ECO:0007669"/>
    <property type="project" value="UniProtKB-SubCell"/>
</dbReference>